<evidence type="ECO:0000313" key="2">
    <source>
        <dbReference type="EMBL" id="RVE62526.1"/>
    </source>
</evidence>
<sequence length="151" mass="17290">MIKVSYTILIFRTVFEDVHPQSGLVHPPSRVHDSRYDEARGGQSGTADRRHSPPAASARFFLLRGNARRLSSPRSAAIQVFHATTPPPTDESKFTLSTCDRRDRVSRRRDLNPIEHIWKIMSRSIHQRQVEPQTVQELPDALVQMLEEILL</sequence>
<evidence type="ECO:0000313" key="3">
    <source>
        <dbReference type="Proteomes" id="UP000283210"/>
    </source>
</evidence>
<dbReference type="Proteomes" id="UP000283210">
    <property type="component" value="Chromosome 16"/>
</dbReference>
<evidence type="ECO:0008006" key="4">
    <source>
        <dbReference type="Google" id="ProtNLM"/>
    </source>
</evidence>
<feature type="region of interest" description="Disordered" evidence="1">
    <location>
        <begin position="22"/>
        <end position="54"/>
    </location>
</feature>
<dbReference type="EMBL" id="CM012452">
    <property type="protein sequence ID" value="RVE62526.1"/>
    <property type="molecule type" value="Genomic_DNA"/>
</dbReference>
<evidence type="ECO:0000256" key="1">
    <source>
        <dbReference type="SAM" id="MobiDB-lite"/>
    </source>
</evidence>
<reference evidence="2 3" key="1">
    <citation type="submission" date="2018-11" db="EMBL/GenBank/DDBJ databases">
        <authorList>
            <person name="Lopez-Roques C."/>
            <person name="Donnadieu C."/>
            <person name="Bouchez O."/>
            <person name="Klopp C."/>
            <person name="Cabau C."/>
            <person name="Zahm M."/>
        </authorList>
    </citation>
    <scope>NUCLEOTIDE SEQUENCE [LARGE SCALE GENOMIC DNA]</scope>
    <source>
        <strain evidence="2">RS831</strain>
        <tissue evidence="2">Whole body</tissue>
    </source>
</reference>
<proteinExistence type="predicted"/>
<dbReference type="InterPro" id="IPR036397">
    <property type="entry name" value="RNaseH_sf"/>
</dbReference>
<dbReference type="GO" id="GO:0003676">
    <property type="term" value="F:nucleic acid binding"/>
    <property type="evidence" value="ECO:0007669"/>
    <property type="project" value="InterPro"/>
</dbReference>
<dbReference type="OrthoDB" id="8942091at2759"/>
<protein>
    <recommendedName>
        <fullName evidence="4">Tc1-like transposase DDE domain-containing protein</fullName>
    </recommendedName>
</protein>
<dbReference type="Gene3D" id="3.30.420.10">
    <property type="entry name" value="Ribonuclease H-like superfamily/Ribonuclease H"/>
    <property type="match status" value="1"/>
</dbReference>
<organism evidence="2 3">
    <name type="scientific">Oryzias javanicus</name>
    <name type="common">Javanese ricefish</name>
    <name type="synonym">Aplocheilus javanicus</name>
    <dbReference type="NCBI Taxonomy" id="123683"/>
    <lineage>
        <taxon>Eukaryota</taxon>
        <taxon>Metazoa</taxon>
        <taxon>Chordata</taxon>
        <taxon>Craniata</taxon>
        <taxon>Vertebrata</taxon>
        <taxon>Euteleostomi</taxon>
        <taxon>Actinopterygii</taxon>
        <taxon>Neopterygii</taxon>
        <taxon>Teleostei</taxon>
        <taxon>Neoteleostei</taxon>
        <taxon>Acanthomorphata</taxon>
        <taxon>Ovalentaria</taxon>
        <taxon>Atherinomorphae</taxon>
        <taxon>Beloniformes</taxon>
        <taxon>Adrianichthyidae</taxon>
        <taxon>Oryziinae</taxon>
        <taxon>Oryzias</taxon>
    </lineage>
</organism>
<dbReference type="AlphaFoldDB" id="A0A437CIN4"/>
<keyword evidence="3" id="KW-1185">Reference proteome</keyword>
<reference evidence="2 3" key="2">
    <citation type="submission" date="2019-01" db="EMBL/GenBank/DDBJ databases">
        <title>A chromosome length genome reference of the Java medaka (oryzias javanicus).</title>
        <authorList>
            <person name="Herpin A."/>
            <person name="Takehana Y."/>
            <person name="Naruse K."/>
            <person name="Ansai S."/>
            <person name="Kawaguchi M."/>
        </authorList>
    </citation>
    <scope>NUCLEOTIDE SEQUENCE [LARGE SCALE GENOMIC DNA]</scope>
    <source>
        <strain evidence="2">RS831</strain>
        <tissue evidence="2">Whole body</tissue>
    </source>
</reference>
<gene>
    <name evidence="2" type="ORF">OJAV_G00157800</name>
</gene>
<feature type="compositionally biased region" description="Basic and acidic residues" evidence="1">
    <location>
        <begin position="30"/>
        <end position="40"/>
    </location>
</feature>
<accession>A0A437CIN4</accession>
<name>A0A437CIN4_ORYJA</name>